<sequence>MEITNQVLFDKLCSVEILLKEKASKFSKGSMELVSAQEIADFIGYSYEHTKRSIISDPQFPNPVEFNGRTGGKTCNRWIAGEVVDFVVLKRKKKKADRILC</sequence>
<protein>
    <submittedName>
        <fullName evidence="1">Uncharacterized protein</fullName>
    </submittedName>
</protein>
<reference evidence="1" key="1">
    <citation type="submission" date="2017-06" db="EMBL/GenBank/DDBJ databases">
        <title>Genome sequencing of pathogenic and non-pathogenic strains within Bisgaard taxon 40.</title>
        <authorList>
            <person name="Ladner J.T."/>
            <person name="Lovett S.P."/>
            <person name="Koroleva G."/>
            <person name="Lorch J.M."/>
        </authorList>
    </citation>
    <scope>NUCLEOTIDE SEQUENCE</scope>
    <source>
        <strain evidence="1">27576-1-I1</strain>
    </source>
</reference>
<evidence type="ECO:0000313" key="1">
    <source>
        <dbReference type="EMBL" id="QDJ14830.1"/>
    </source>
</evidence>
<evidence type="ECO:0000313" key="2">
    <source>
        <dbReference type="Proteomes" id="UP000955338"/>
    </source>
</evidence>
<organism evidence="1 2">
    <name type="scientific">Mergibacter septicus</name>
    <dbReference type="NCBI Taxonomy" id="221402"/>
    <lineage>
        <taxon>Bacteria</taxon>
        <taxon>Pseudomonadati</taxon>
        <taxon>Pseudomonadota</taxon>
        <taxon>Gammaproteobacteria</taxon>
        <taxon>Pasteurellales</taxon>
        <taxon>Pasteurellaceae</taxon>
        <taxon>Mergibacter</taxon>
    </lineage>
</organism>
<dbReference type="RefSeq" id="WP_261920645.1">
    <property type="nucleotide sequence ID" value="NZ_CP022011.1"/>
</dbReference>
<name>A0A8D4LNY5_9PAST</name>
<gene>
    <name evidence="1" type="ORF">CEP48_05045</name>
</gene>
<dbReference type="EMBL" id="CP022011">
    <property type="protein sequence ID" value="QDJ14830.1"/>
    <property type="molecule type" value="Genomic_DNA"/>
</dbReference>
<proteinExistence type="predicted"/>
<dbReference type="AlphaFoldDB" id="A0A8D4LNY5"/>
<dbReference type="Proteomes" id="UP000955338">
    <property type="component" value="Chromosome"/>
</dbReference>
<accession>A0A8D4LNY5</accession>
<keyword evidence="2" id="KW-1185">Reference proteome</keyword>